<keyword evidence="3" id="KW-1185">Reference proteome</keyword>
<keyword evidence="1" id="KW-0812">Transmembrane</keyword>
<dbReference type="Proteomes" id="UP000388235">
    <property type="component" value="Chromosome"/>
</dbReference>
<dbReference type="KEGG" id="llp:GH975_04910"/>
<sequence length="80" mass="9265">MRLGERWLDEQRGLRWVVWGSLIFMPSLAYLLVTFVVSEPGSGWWEGIRFAAYGAFIGAVLGLTGWIRLLISRLLRIRRQ</sequence>
<accession>A0A5Q2QAB9</accession>
<evidence type="ECO:0000313" key="2">
    <source>
        <dbReference type="EMBL" id="QGG79954.1"/>
    </source>
</evidence>
<gene>
    <name evidence="2" type="ORF">GH975_04910</name>
</gene>
<evidence type="ECO:0000256" key="1">
    <source>
        <dbReference type="SAM" id="Phobius"/>
    </source>
</evidence>
<proteinExistence type="predicted"/>
<organism evidence="2 3">
    <name type="scientific">Litorivicinus lipolyticus</name>
    <dbReference type="NCBI Taxonomy" id="418701"/>
    <lineage>
        <taxon>Bacteria</taxon>
        <taxon>Pseudomonadati</taxon>
        <taxon>Pseudomonadota</taxon>
        <taxon>Gammaproteobacteria</taxon>
        <taxon>Oceanospirillales</taxon>
        <taxon>Litorivicinaceae</taxon>
        <taxon>Litorivicinus</taxon>
    </lineage>
</organism>
<name>A0A5Q2QAB9_9GAMM</name>
<dbReference type="EMBL" id="CP045871">
    <property type="protein sequence ID" value="QGG79954.1"/>
    <property type="molecule type" value="Genomic_DNA"/>
</dbReference>
<keyword evidence="1" id="KW-0472">Membrane</keyword>
<feature type="transmembrane region" description="Helical" evidence="1">
    <location>
        <begin position="16"/>
        <end position="38"/>
    </location>
</feature>
<evidence type="ECO:0000313" key="3">
    <source>
        <dbReference type="Proteomes" id="UP000388235"/>
    </source>
</evidence>
<protein>
    <submittedName>
        <fullName evidence="2">Uncharacterized protein</fullName>
    </submittedName>
</protein>
<feature type="transmembrane region" description="Helical" evidence="1">
    <location>
        <begin position="50"/>
        <end position="71"/>
    </location>
</feature>
<dbReference type="AlphaFoldDB" id="A0A5Q2QAB9"/>
<keyword evidence="1" id="KW-1133">Transmembrane helix</keyword>
<dbReference type="RefSeq" id="WP_153713458.1">
    <property type="nucleotide sequence ID" value="NZ_CP045871.1"/>
</dbReference>
<reference evidence="2 3" key="1">
    <citation type="submission" date="2019-11" db="EMBL/GenBank/DDBJ databases">
        <authorList>
            <person name="Khan S.A."/>
            <person name="Jeon C.O."/>
            <person name="Chun B.H."/>
        </authorList>
    </citation>
    <scope>NUCLEOTIDE SEQUENCE [LARGE SCALE GENOMIC DNA]</scope>
    <source>
        <strain evidence="2 3">IMCC 1097</strain>
    </source>
</reference>